<accession>A0AAN5IEB9</accession>
<proteinExistence type="predicted"/>
<protein>
    <submittedName>
        <fullName evidence="2">Uncharacterized protein</fullName>
    </submittedName>
</protein>
<dbReference type="EMBL" id="BTRK01000034">
    <property type="protein sequence ID" value="GMR63252.1"/>
    <property type="molecule type" value="Genomic_DNA"/>
</dbReference>
<name>A0AAN5IEB9_9BILA</name>
<sequence length="135" mass="15961">RERLVDREDREDFYQEPLDVEEMLRKMEETRKRAFDYETEDKIGGVIQKAVEALIKMICTDLHPEKLSLANESLKNTRTLAIKHDKVHETKSDPLREKAYEVCEKLEEAFGVLIAKEIKERAEIKKEVEVKEEEK</sequence>
<feature type="non-terminal residue" evidence="2">
    <location>
        <position position="135"/>
    </location>
</feature>
<dbReference type="Proteomes" id="UP001328107">
    <property type="component" value="Unassembled WGS sequence"/>
</dbReference>
<keyword evidence="3" id="KW-1185">Reference proteome</keyword>
<gene>
    <name evidence="1" type="ORF">PMAYCL1PPCAC_30204</name>
    <name evidence="2" type="ORF">PMAYCL1PPCAC_33447</name>
</gene>
<reference evidence="3" key="1">
    <citation type="submission" date="2022-10" db="EMBL/GenBank/DDBJ databases">
        <title>Genome assembly of Pristionchus species.</title>
        <authorList>
            <person name="Yoshida K."/>
            <person name="Sommer R.J."/>
        </authorList>
    </citation>
    <scope>NUCLEOTIDE SEQUENCE [LARGE SCALE GENOMIC DNA]</scope>
    <source>
        <strain evidence="1 3">RS5460</strain>
    </source>
</reference>
<feature type="non-terminal residue" evidence="2">
    <location>
        <position position="1"/>
    </location>
</feature>
<evidence type="ECO:0000313" key="3">
    <source>
        <dbReference type="Proteomes" id="UP001328107"/>
    </source>
</evidence>
<evidence type="ECO:0000313" key="2">
    <source>
        <dbReference type="EMBL" id="GMR63252.1"/>
    </source>
</evidence>
<dbReference type="EMBL" id="BTRK01000006">
    <property type="protein sequence ID" value="GMR60009.1"/>
    <property type="molecule type" value="Genomic_DNA"/>
</dbReference>
<dbReference type="AlphaFoldDB" id="A0AAN5IEB9"/>
<reference evidence="2" key="2">
    <citation type="submission" date="2023-06" db="EMBL/GenBank/DDBJ databases">
        <title>Genome assembly of Pristionchus species.</title>
        <authorList>
            <person name="Yoshida K."/>
            <person name="Sommer R.J."/>
        </authorList>
    </citation>
    <scope>NUCLEOTIDE SEQUENCE</scope>
    <source>
        <strain evidence="2">RS5460</strain>
    </source>
</reference>
<comment type="caution">
    <text evidence="2">The sequence shown here is derived from an EMBL/GenBank/DDBJ whole genome shotgun (WGS) entry which is preliminary data.</text>
</comment>
<organism evidence="2 3">
    <name type="scientific">Pristionchus mayeri</name>
    <dbReference type="NCBI Taxonomy" id="1317129"/>
    <lineage>
        <taxon>Eukaryota</taxon>
        <taxon>Metazoa</taxon>
        <taxon>Ecdysozoa</taxon>
        <taxon>Nematoda</taxon>
        <taxon>Chromadorea</taxon>
        <taxon>Rhabditida</taxon>
        <taxon>Rhabditina</taxon>
        <taxon>Diplogasteromorpha</taxon>
        <taxon>Diplogasteroidea</taxon>
        <taxon>Neodiplogasteridae</taxon>
        <taxon>Pristionchus</taxon>
    </lineage>
</organism>
<evidence type="ECO:0000313" key="1">
    <source>
        <dbReference type="EMBL" id="GMR60009.1"/>
    </source>
</evidence>